<sequence>MTSSLLTPPVRTTPATVSAFFKGTPALRPAAKLAAIDLDGTLLGPDRRPSRENLAAVARLQQHGITVVIASGRHFDAIAPIATQLSAVDWYVCSQGAEVTHADRKTVLERQYMTRTEVELALATGDQLGLVSLVQVPEGTITDADSSREPQLAYHDSINGRSSRRIPRAQILERQAYKVLWVGAPEYVAGLRHLPEVTALPMQALHTEHGIFELMPHTVTKANGLTRLTAHLGLSARDVVAFGDGENDIAMFQWAGASYAMPHGHPNALAAAKRIAPGGAPENALARAIDLYLAQ</sequence>
<dbReference type="InterPro" id="IPR036412">
    <property type="entry name" value="HAD-like_sf"/>
</dbReference>
<dbReference type="AlphaFoldDB" id="A0A366HN08"/>
<dbReference type="SUPFAM" id="SSF56784">
    <property type="entry name" value="HAD-like"/>
    <property type="match status" value="1"/>
</dbReference>
<dbReference type="Gene3D" id="3.30.1240.10">
    <property type="match status" value="1"/>
</dbReference>
<dbReference type="GO" id="GO:0005829">
    <property type="term" value="C:cytosol"/>
    <property type="evidence" value="ECO:0007669"/>
    <property type="project" value="TreeGrafter"/>
</dbReference>
<dbReference type="GO" id="GO:0000287">
    <property type="term" value="F:magnesium ion binding"/>
    <property type="evidence" value="ECO:0007669"/>
    <property type="project" value="TreeGrafter"/>
</dbReference>
<dbReference type="EMBL" id="QNRR01000004">
    <property type="protein sequence ID" value="RBP44539.1"/>
    <property type="molecule type" value="Genomic_DNA"/>
</dbReference>
<proteinExistence type="predicted"/>
<dbReference type="InterPro" id="IPR023214">
    <property type="entry name" value="HAD_sf"/>
</dbReference>
<comment type="caution">
    <text evidence="1">The sequence shown here is derived from an EMBL/GenBank/DDBJ whole genome shotgun (WGS) entry which is preliminary data.</text>
</comment>
<dbReference type="Pfam" id="PF08282">
    <property type="entry name" value="Hydrolase_3"/>
    <property type="match status" value="1"/>
</dbReference>
<evidence type="ECO:0000313" key="1">
    <source>
        <dbReference type="EMBL" id="RBP44539.1"/>
    </source>
</evidence>
<dbReference type="NCBIfam" id="TIGR00099">
    <property type="entry name" value="Cof-subfamily"/>
    <property type="match status" value="1"/>
</dbReference>
<dbReference type="InterPro" id="IPR000150">
    <property type="entry name" value="Cof"/>
</dbReference>
<dbReference type="InterPro" id="IPR006379">
    <property type="entry name" value="HAD-SF_hydro_IIB"/>
</dbReference>
<dbReference type="Proteomes" id="UP000253426">
    <property type="component" value="Unassembled WGS sequence"/>
</dbReference>
<dbReference type="PANTHER" id="PTHR10000:SF8">
    <property type="entry name" value="HAD SUPERFAMILY HYDROLASE-LIKE, TYPE 3"/>
    <property type="match status" value="1"/>
</dbReference>
<dbReference type="Gene3D" id="3.40.50.1000">
    <property type="entry name" value="HAD superfamily/HAD-like"/>
    <property type="match status" value="1"/>
</dbReference>
<protein>
    <recommendedName>
        <fullName evidence="3">Cof subfamily protein (Haloacid dehalogenase superfamily)/HAD superfamily hydrolase (TIGR01484 family)</fullName>
    </recommendedName>
</protein>
<gene>
    <name evidence="1" type="ORF">DES53_104360</name>
</gene>
<accession>A0A366HN08</accession>
<organism evidence="1 2">
    <name type="scientific">Roseimicrobium gellanilyticum</name>
    <dbReference type="NCBI Taxonomy" id="748857"/>
    <lineage>
        <taxon>Bacteria</taxon>
        <taxon>Pseudomonadati</taxon>
        <taxon>Verrucomicrobiota</taxon>
        <taxon>Verrucomicrobiia</taxon>
        <taxon>Verrucomicrobiales</taxon>
        <taxon>Verrucomicrobiaceae</taxon>
        <taxon>Roseimicrobium</taxon>
    </lineage>
</organism>
<reference evidence="1 2" key="1">
    <citation type="submission" date="2018-06" db="EMBL/GenBank/DDBJ databases">
        <title>Genomic Encyclopedia of Type Strains, Phase IV (KMG-IV): sequencing the most valuable type-strain genomes for metagenomic binning, comparative biology and taxonomic classification.</title>
        <authorList>
            <person name="Goeker M."/>
        </authorList>
    </citation>
    <scope>NUCLEOTIDE SEQUENCE [LARGE SCALE GENOMIC DNA]</scope>
    <source>
        <strain evidence="1 2">DSM 25532</strain>
    </source>
</reference>
<dbReference type="GO" id="GO:0016791">
    <property type="term" value="F:phosphatase activity"/>
    <property type="evidence" value="ECO:0007669"/>
    <property type="project" value="TreeGrafter"/>
</dbReference>
<name>A0A366HN08_9BACT</name>
<dbReference type="PANTHER" id="PTHR10000">
    <property type="entry name" value="PHOSPHOSERINE PHOSPHATASE"/>
    <property type="match status" value="1"/>
</dbReference>
<evidence type="ECO:0008006" key="3">
    <source>
        <dbReference type="Google" id="ProtNLM"/>
    </source>
</evidence>
<keyword evidence="2" id="KW-1185">Reference proteome</keyword>
<dbReference type="RefSeq" id="WP_113958929.1">
    <property type="nucleotide sequence ID" value="NZ_QNRR01000004.1"/>
</dbReference>
<dbReference type="NCBIfam" id="TIGR01484">
    <property type="entry name" value="HAD-SF-IIB"/>
    <property type="match status" value="1"/>
</dbReference>
<dbReference type="OrthoDB" id="9781413at2"/>
<dbReference type="PROSITE" id="PS01229">
    <property type="entry name" value="COF_2"/>
    <property type="match status" value="1"/>
</dbReference>
<evidence type="ECO:0000313" key="2">
    <source>
        <dbReference type="Proteomes" id="UP000253426"/>
    </source>
</evidence>